<evidence type="ECO:0000256" key="2">
    <source>
        <dbReference type="ARBA" id="ARBA00022723"/>
    </source>
</evidence>
<dbReference type="InterPro" id="IPR029056">
    <property type="entry name" value="Ribokinase-like"/>
</dbReference>
<evidence type="ECO:0000256" key="5">
    <source>
        <dbReference type="ARBA" id="ARBA00023152"/>
    </source>
</evidence>
<keyword evidence="7" id="KW-1185">Reference proteome</keyword>
<gene>
    <name evidence="6" type="ORF">ACFOMH_07955</name>
</gene>
<dbReference type="Proteomes" id="UP001595721">
    <property type="component" value="Unassembled WGS sequence"/>
</dbReference>
<comment type="caution">
    <text evidence="6">The sequence shown here is derived from an EMBL/GenBank/DDBJ whole genome shotgun (WGS) entry which is preliminary data.</text>
</comment>
<evidence type="ECO:0000313" key="7">
    <source>
        <dbReference type="Proteomes" id="UP001595721"/>
    </source>
</evidence>
<evidence type="ECO:0000256" key="4">
    <source>
        <dbReference type="ARBA" id="ARBA00022842"/>
    </source>
</evidence>
<keyword evidence="4" id="KW-0460">Magnesium</keyword>
<organism evidence="6 7">
    <name type="scientific">Paracoccus mangrovi</name>
    <dbReference type="NCBI Taxonomy" id="1715645"/>
    <lineage>
        <taxon>Bacteria</taxon>
        <taxon>Pseudomonadati</taxon>
        <taxon>Pseudomonadota</taxon>
        <taxon>Alphaproteobacteria</taxon>
        <taxon>Rhodobacterales</taxon>
        <taxon>Paracoccaceae</taxon>
        <taxon>Paracoccus</taxon>
    </lineage>
</organism>
<evidence type="ECO:0000256" key="3">
    <source>
        <dbReference type="ARBA" id="ARBA00022777"/>
    </source>
</evidence>
<sequence length="410" mass="42893">MSMGSWPDRYRKLVADLPRLAASARTTACLTSTCVDARVLLADAPAGPTGDAQADDLLSILRGRASAGIGGEIICDWPGGPQWLENTLPVRRAWGGTGPHAAMALTAIGAPAICALDDRSARMLSVIPEAVPLAHDGKAVPAGRIAPAGQPRPEVFIIEYTAGQPAAGVVPPRSSRIILRFGDLGIERDADFDRITTDGSLDVGAALIAGFQCVPPPDLAGEYARISDQIRRWRAAGTGVVHLELAGFTSAPACHAALREMAGKITSLGMSESEFRQFFGPGDPTEQMIRAAEDLGLARLCVHADHWAATVTRNDPDRELMAIMTGSLLAATRAHLGQAARPAALPEGAEILSPRFGPPGGGIEDRGGWSLVSCPTLYLPAPATTLGMGDTFTGGCLMILGLPARPDRRP</sequence>
<dbReference type="RefSeq" id="WP_377743749.1">
    <property type="nucleotide sequence ID" value="NZ_JBHRXJ010000004.1"/>
</dbReference>
<dbReference type="Gene3D" id="3.40.1190.20">
    <property type="match status" value="1"/>
</dbReference>
<evidence type="ECO:0000256" key="1">
    <source>
        <dbReference type="ARBA" id="ARBA00022679"/>
    </source>
</evidence>
<keyword evidence="5" id="KW-0324">Glycolysis</keyword>
<dbReference type="EMBL" id="JBHRXJ010000004">
    <property type="protein sequence ID" value="MFC3528110.1"/>
    <property type="molecule type" value="Genomic_DNA"/>
</dbReference>
<dbReference type="Gene3D" id="3.30.1110.20">
    <property type="match status" value="1"/>
</dbReference>
<protein>
    <submittedName>
        <fullName evidence="6">ADP-dependent glucokinase/phosphofructokinase</fullName>
    </submittedName>
</protein>
<name>A0ABV7R1P0_9RHOB</name>
<accession>A0ABV7R1P0</accession>
<dbReference type="SUPFAM" id="SSF53613">
    <property type="entry name" value="Ribokinase-like"/>
    <property type="match status" value="1"/>
</dbReference>
<dbReference type="InterPro" id="IPR007666">
    <property type="entry name" value="ADP_PFK/GK"/>
</dbReference>
<proteinExistence type="predicted"/>
<reference evidence="7" key="1">
    <citation type="journal article" date="2019" name="Int. J. Syst. Evol. Microbiol.">
        <title>The Global Catalogue of Microorganisms (GCM) 10K type strain sequencing project: providing services to taxonomists for standard genome sequencing and annotation.</title>
        <authorList>
            <consortium name="The Broad Institute Genomics Platform"/>
            <consortium name="The Broad Institute Genome Sequencing Center for Infectious Disease"/>
            <person name="Wu L."/>
            <person name="Ma J."/>
        </authorList>
    </citation>
    <scope>NUCLEOTIDE SEQUENCE [LARGE SCALE GENOMIC DNA]</scope>
    <source>
        <strain evidence="7">KCTC 42899</strain>
    </source>
</reference>
<keyword evidence="3" id="KW-0418">Kinase</keyword>
<keyword evidence="1" id="KW-0808">Transferase</keyword>
<dbReference type="Pfam" id="PF04587">
    <property type="entry name" value="ADP_PFK_GK"/>
    <property type="match status" value="1"/>
</dbReference>
<keyword evidence="2" id="KW-0479">Metal-binding</keyword>
<evidence type="ECO:0000313" key="6">
    <source>
        <dbReference type="EMBL" id="MFC3528110.1"/>
    </source>
</evidence>